<dbReference type="AlphaFoldDB" id="A0A0D3CNU3"/>
<sequence length="264" mass="30523">MENRNGWHFTNNGKYTVQSGYQVERIYPDKEKPPEFYGSNVDILKAFCWKVKCHPKLRHFLWPLLTGCIAVTKNLKSRGIQGDTSCAWCGDPEESINHVFFECPPARQVWALSKIPSNPNFFPIGSLFANMDHLFWRVSPKMEDYQFARILWYIWKGRNNKVFSNLDIDPRETLNLAELESTLWAEAQVINNPRLVPEVRIRSNSGTTGRWCFIDGSWKDKDLFSGQGWFSTLPGFEGLLGARNVRACLSPLHAEMEELIWAME</sequence>
<protein>
    <recommendedName>
        <fullName evidence="1">Reverse transcriptase zinc-binding domain-containing protein</fullName>
    </recommendedName>
</protein>
<accession>A0A0D3CNU3</accession>
<dbReference type="PANTHER" id="PTHR33116">
    <property type="entry name" value="REVERSE TRANSCRIPTASE ZINC-BINDING DOMAIN-CONTAINING PROTEIN-RELATED-RELATED"/>
    <property type="match status" value="1"/>
</dbReference>
<evidence type="ECO:0000313" key="3">
    <source>
        <dbReference type="Proteomes" id="UP000032141"/>
    </source>
</evidence>
<dbReference type="Gramene" id="Bo6g008080.1">
    <property type="protein sequence ID" value="Bo6g008080.1"/>
    <property type="gene ID" value="Bo6g008080"/>
</dbReference>
<keyword evidence="3" id="KW-1185">Reference proteome</keyword>
<dbReference type="InterPro" id="IPR026960">
    <property type="entry name" value="RVT-Znf"/>
</dbReference>
<dbReference type="Pfam" id="PF13966">
    <property type="entry name" value="zf-RVT"/>
    <property type="match status" value="1"/>
</dbReference>
<name>A0A0D3CNU3_BRAOL</name>
<dbReference type="PANTHER" id="PTHR33116:SF86">
    <property type="entry name" value="REVERSE TRANSCRIPTASE DOMAIN-CONTAINING PROTEIN"/>
    <property type="match status" value="1"/>
</dbReference>
<evidence type="ECO:0000313" key="2">
    <source>
        <dbReference type="EnsemblPlants" id="Bo6g008080.1"/>
    </source>
</evidence>
<dbReference type="HOGENOM" id="CLU_000680_14_2_1"/>
<proteinExistence type="predicted"/>
<dbReference type="Proteomes" id="UP000032141">
    <property type="component" value="Chromosome C6"/>
</dbReference>
<reference evidence="2" key="2">
    <citation type="submission" date="2015-03" db="UniProtKB">
        <authorList>
            <consortium name="EnsemblPlants"/>
        </authorList>
    </citation>
    <scope>IDENTIFICATION</scope>
</reference>
<feature type="domain" description="Reverse transcriptase zinc-binding" evidence="1">
    <location>
        <begin position="42"/>
        <end position="110"/>
    </location>
</feature>
<dbReference type="OMA" id="EMEELIW"/>
<reference evidence="2 3" key="1">
    <citation type="journal article" date="2014" name="Genome Biol.">
        <title>Transcriptome and methylome profiling reveals relics of genome dominance in the mesopolyploid Brassica oleracea.</title>
        <authorList>
            <person name="Parkin I.A."/>
            <person name="Koh C."/>
            <person name="Tang H."/>
            <person name="Robinson S.J."/>
            <person name="Kagale S."/>
            <person name="Clarke W.E."/>
            <person name="Town C.D."/>
            <person name="Nixon J."/>
            <person name="Krishnakumar V."/>
            <person name="Bidwell S.L."/>
            <person name="Denoeud F."/>
            <person name="Belcram H."/>
            <person name="Links M.G."/>
            <person name="Just J."/>
            <person name="Clarke C."/>
            <person name="Bender T."/>
            <person name="Huebert T."/>
            <person name="Mason A.S."/>
            <person name="Pires J.C."/>
            <person name="Barker G."/>
            <person name="Moore J."/>
            <person name="Walley P.G."/>
            <person name="Manoli S."/>
            <person name="Batley J."/>
            <person name="Edwards D."/>
            <person name="Nelson M.N."/>
            <person name="Wang X."/>
            <person name="Paterson A.H."/>
            <person name="King G."/>
            <person name="Bancroft I."/>
            <person name="Chalhoub B."/>
            <person name="Sharpe A.G."/>
        </authorList>
    </citation>
    <scope>NUCLEOTIDE SEQUENCE</scope>
    <source>
        <strain evidence="2 3">cv. TO1000</strain>
    </source>
</reference>
<organism evidence="2 3">
    <name type="scientific">Brassica oleracea var. oleracea</name>
    <dbReference type="NCBI Taxonomy" id="109376"/>
    <lineage>
        <taxon>Eukaryota</taxon>
        <taxon>Viridiplantae</taxon>
        <taxon>Streptophyta</taxon>
        <taxon>Embryophyta</taxon>
        <taxon>Tracheophyta</taxon>
        <taxon>Spermatophyta</taxon>
        <taxon>Magnoliopsida</taxon>
        <taxon>eudicotyledons</taxon>
        <taxon>Gunneridae</taxon>
        <taxon>Pentapetalae</taxon>
        <taxon>rosids</taxon>
        <taxon>malvids</taxon>
        <taxon>Brassicales</taxon>
        <taxon>Brassicaceae</taxon>
        <taxon>Brassiceae</taxon>
        <taxon>Brassica</taxon>
    </lineage>
</organism>
<dbReference type="eggNOG" id="KOG1075">
    <property type="taxonomic scope" value="Eukaryota"/>
</dbReference>
<evidence type="ECO:0000259" key="1">
    <source>
        <dbReference type="Pfam" id="PF13966"/>
    </source>
</evidence>
<dbReference type="EnsemblPlants" id="Bo6g008080.1">
    <property type="protein sequence ID" value="Bo6g008080.1"/>
    <property type="gene ID" value="Bo6g008080"/>
</dbReference>